<comment type="caution">
    <text evidence="3">The sequence shown here is derived from an EMBL/GenBank/DDBJ whole genome shotgun (WGS) entry which is preliminary data.</text>
</comment>
<reference evidence="3" key="1">
    <citation type="submission" date="2016-10" db="EMBL/GenBank/DDBJ databases">
        <authorList>
            <person name="Benchimol M."/>
            <person name="Almeida L.G."/>
            <person name="Vasconcelos A.T."/>
            <person name="Perreira-Neves A."/>
            <person name="Rosa I.A."/>
            <person name="Tasca T."/>
            <person name="Bogo M.R."/>
            <person name="de Souza W."/>
        </authorList>
    </citation>
    <scope>NUCLEOTIDE SEQUENCE [LARGE SCALE GENOMIC DNA]</scope>
    <source>
        <strain evidence="3">K</strain>
    </source>
</reference>
<dbReference type="GeneID" id="94828917"/>
<keyword evidence="1" id="KW-0175">Coiled coil</keyword>
<feature type="coiled-coil region" evidence="1">
    <location>
        <begin position="694"/>
        <end position="721"/>
    </location>
</feature>
<feature type="coiled-coil region" evidence="1">
    <location>
        <begin position="527"/>
        <end position="598"/>
    </location>
</feature>
<dbReference type="AlphaFoldDB" id="A0A1J4JQ73"/>
<accession>A0A1J4JQ73</accession>
<evidence type="ECO:0000313" key="3">
    <source>
        <dbReference type="EMBL" id="OHS99677.1"/>
    </source>
</evidence>
<keyword evidence="4" id="KW-1185">Reference proteome</keyword>
<dbReference type="VEuPathDB" id="TrichDB:TRFO_08314"/>
<proteinExistence type="predicted"/>
<dbReference type="OrthoDB" id="10673977at2759"/>
<name>A0A1J4JQ73_9EUKA</name>
<feature type="coiled-coil region" evidence="1">
    <location>
        <begin position="377"/>
        <end position="460"/>
    </location>
</feature>
<feature type="region of interest" description="Disordered" evidence="2">
    <location>
        <begin position="602"/>
        <end position="625"/>
    </location>
</feature>
<dbReference type="EMBL" id="MLAK01000993">
    <property type="protein sequence ID" value="OHS99677.1"/>
    <property type="molecule type" value="Genomic_DNA"/>
</dbReference>
<gene>
    <name evidence="3" type="ORF">TRFO_08314</name>
</gene>
<evidence type="ECO:0000256" key="2">
    <source>
        <dbReference type="SAM" id="MobiDB-lite"/>
    </source>
</evidence>
<sequence>MKPQITITRASYSGKPGAVRLPSIEQGNIVLSPCGKRIPPSLVDINNNQRAKTSNDASRNSPIDQQLMSSIRVDIERMKESYQNFIRYNHSEILKKVQLQNNLNKLEDLYLPFLRDALNFFTSPNNFYDNNDKTFITSSAVRSSSFSFLQQWKVVLSILNTLGERGIISILEYVNEQFNKIYASITKVRDKPEKHTVLFEKISKSCDIIEESVLNLQKMIQELIENFTDPTGENINFYLGEIRKFLAIFNETFYNVFPKAGLAPLELSEIKSSTLSASNDIMNALRALFSFWSDYRDLIRYKDDIQKMIDSVCNQMRLPSSMMRIVATKQRSESVSSETLAKKPSTEFARIDIFIKKILKTLQKPPLDPNVDIWTRLKQLEQLIKNALKESNESVDKLIRQSSKIQILTSESEAHLKEMEDLKNQNEELQNELNELRQNLQKNEEKLQLAIENNEKFQENKCIEKVSVRLNEMMQNIDINVEQNFHQDIEQKHSTQSTNGNDDDNLNDISKLEKLNIFVLEKRCSKCQEYEQQRMEIKKILKQYVNLKPGESILSAIQTFVQKHEEIEQENIRISEINAEAQAQLDELQEVATTLLGRSVTGSEVQKNAPQPGGSGKKLRKNIPNKNGMSANILQSFKDIEMNHKKELANYKNQLKGKHNQKLAGILSTFKDIFPDQEINEQDLLNADGKLNIEEIIRKKIAQTTEKVEEMQAKIDSDNRLLEKIKRWMMDQTDEVNINELSFEQALPILMRSIDKKENPLQTKVDHLEKVAQRTLNETRVFVDTLNRLKLVDNVNTSELNILQLLDVARTCAAELNQKVEDDESLINIKNIEIDTSKDSLKVIAERLHKLLQMKDEIDFSKMDLGTLLFNLNNIVEELYSGGTSGLFIAIAELNEISRNAKKLSKYPNSPDPKTYLPDILEKFTSNEESMRAAKKFEEPLEAIFKNFDFQLESYHPDQQSFKFLREKIFQMHLLLGNEQVVIQDKELNNIFKRFISLISTFLSYIAASFLGGQERELVYSQQLKRNE</sequence>
<dbReference type="RefSeq" id="XP_068352814.1">
    <property type="nucleotide sequence ID" value="XM_068494213.1"/>
</dbReference>
<organism evidence="3 4">
    <name type="scientific">Tritrichomonas foetus</name>
    <dbReference type="NCBI Taxonomy" id="1144522"/>
    <lineage>
        <taxon>Eukaryota</taxon>
        <taxon>Metamonada</taxon>
        <taxon>Parabasalia</taxon>
        <taxon>Tritrichomonadida</taxon>
        <taxon>Tritrichomonadidae</taxon>
        <taxon>Tritrichomonas</taxon>
    </lineage>
</organism>
<evidence type="ECO:0000313" key="4">
    <source>
        <dbReference type="Proteomes" id="UP000179807"/>
    </source>
</evidence>
<evidence type="ECO:0000256" key="1">
    <source>
        <dbReference type="SAM" id="Coils"/>
    </source>
</evidence>
<dbReference type="Proteomes" id="UP000179807">
    <property type="component" value="Unassembled WGS sequence"/>
</dbReference>
<protein>
    <submittedName>
        <fullName evidence="3">Uncharacterized protein</fullName>
    </submittedName>
</protein>